<reference evidence="3" key="1">
    <citation type="journal article" date="2014" name="Front. Microbiol.">
        <title>High frequency of phylogenetically diverse reductive dehalogenase-homologous genes in deep subseafloor sedimentary metagenomes.</title>
        <authorList>
            <person name="Kawai M."/>
            <person name="Futagami T."/>
            <person name="Toyoda A."/>
            <person name="Takaki Y."/>
            <person name="Nishi S."/>
            <person name="Hori S."/>
            <person name="Arai W."/>
            <person name="Tsubouchi T."/>
            <person name="Morono Y."/>
            <person name="Uchiyama I."/>
            <person name="Ito T."/>
            <person name="Fujiyama A."/>
            <person name="Inagaki F."/>
            <person name="Takami H."/>
        </authorList>
    </citation>
    <scope>NUCLEOTIDE SEQUENCE</scope>
    <source>
        <strain evidence="3">Expedition CK06-06</strain>
    </source>
</reference>
<dbReference type="EMBL" id="BARU01002063">
    <property type="protein sequence ID" value="GAH23780.1"/>
    <property type="molecule type" value="Genomic_DNA"/>
</dbReference>
<feature type="non-terminal residue" evidence="3">
    <location>
        <position position="1"/>
    </location>
</feature>
<dbReference type="Pfam" id="PF01370">
    <property type="entry name" value="Epimerase"/>
    <property type="match status" value="1"/>
</dbReference>
<proteinExistence type="predicted"/>
<protein>
    <recommendedName>
        <fullName evidence="2">NAD-dependent epimerase/dehydratase domain-containing protein</fullName>
    </recommendedName>
</protein>
<keyword evidence="1" id="KW-0520">NAD</keyword>
<dbReference type="InterPro" id="IPR001509">
    <property type="entry name" value="Epimerase_deHydtase"/>
</dbReference>
<comment type="caution">
    <text evidence="3">The sequence shown here is derived from an EMBL/GenBank/DDBJ whole genome shotgun (WGS) entry which is preliminary data.</text>
</comment>
<sequence length="217" mass="24672">SNVGGFLNLLEMARQFPVNNLVFASSSSVYGNNKKLPFSVEDSVDTPISLYGATKKADELMAYAYSHLFEIPLTGLRYFTVYGPWGRPDMALFLFTSSILDGRPIDIYNFGKMKRDFTYIDDIVDGTISALNSPFSYEIFNLGNSKTVELMELIKITEEELGIEAKKNFLPLQPGDVPETYANIEKTKKMLGFNPKTSIRAGIRKFLNWYRDYYKIN</sequence>
<evidence type="ECO:0000313" key="3">
    <source>
        <dbReference type="EMBL" id="GAH23780.1"/>
    </source>
</evidence>
<gene>
    <name evidence="3" type="ORF">S03H2_05041</name>
</gene>
<dbReference type="Gene3D" id="3.40.50.720">
    <property type="entry name" value="NAD(P)-binding Rossmann-like Domain"/>
    <property type="match status" value="1"/>
</dbReference>
<name>X1ETZ5_9ZZZZ</name>
<dbReference type="InterPro" id="IPR036291">
    <property type="entry name" value="NAD(P)-bd_dom_sf"/>
</dbReference>
<accession>X1ETZ5</accession>
<evidence type="ECO:0000256" key="1">
    <source>
        <dbReference type="ARBA" id="ARBA00023027"/>
    </source>
</evidence>
<dbReference type="SUPFAM" id="SSF51735">
    <property type="entry name" value="NAD(P)-binding Rossmann-fold domains"/>
    <property type="match status" value="1"/>
</dbReference>
<evidence type="ECO:0000259" key="2">
    <source>
        <dbReference type="Pfam" id="PF01370"/>
    </source>
</evidence>
<dbReference type="PANTHER" id="PTHR43574">
    <property type="entry name" value="EPIMERASE-RELATED"/>
    <property type="match status" value="1"/>
</dbReference>
<dbReference type="AlphaFoldDB" id="X1ETZ5"/>
<dbReference type="Gene3D" id="3.90.25.10">
    <property type="entry name" value="UDP-galactose 4-epimerase, domain 1"/>
    <property type="match status" value="1"/>
</dbReference>
<feature type="domain" description="NAD-dependent epimerase/dehydratase" evidence="2">
    <location>
        <begin position="1"/>
        <end position="143"/>
    </location>
</feature>
<organism evidence="3">
    <name type="scientific">marine sediment metagenome</name>
    <dbReference type="NCBI Taxonomy" id="412755"/>
    <lineage>
        <taxon>unclassified sequences</taxon>
        <taxon>metagenomes</taxon>
        <taxon>ecological metagenomes</taxon>
    </lineage>
</organism>
<dbReference type="PRINTS" id="PR01713">
    <property type="entry name" value="NUCEPIMERASE"/>
</dbReference>